<keyword evidence="1" id="KW-1185">Reference proteome</keyword>
<sequence>MSQPIQGFGTCLFLLSPGRDGHTYPDIDQCWDSSGGKQEALQNIFAYTNQKFKTLDQMKSGG</sequence>
<protein>
    <submittedName>
        <fullName evidence="2">Uncharacterized protein</fullName>
    </submittedName>
</protein>
<dbReference type="AlphaFoldDB" id="A0A915L9Z4"/>
<name>A0A915L9Z4_ROMCU</name>
<organism evidence="1 2">
    <name type="scientific">Romanomermis culicivorax</name>
    <name type="common">Nematode worm</name>
    <dbReference type="NCBI Taxonomy" id="13658"/>
    <lineage>
        <taxon>Eukaryota</taxon>
        <taxon>Metazoa</taxon>
        <taxon>Ecdysozoa</taxon>
        <taxon>Nematoda</taxon>
        <taxon>Enoplea</taxon>
        <taxon>Dorylaimia</taxon>
        <taxon>Mermithida</taxon>
        <taxon>Mermithoidea</taxon>
        <taxon>Mermithidae</taxon>
        <taxon>Romanomermis</taxon>
    </lineage>
</organism>
<dbReference type="WBParaSite" id="nRc.2.0.1.t47940-RA">
    <property type="protein sequence ID" value="nRc.2.0.1.t47940-RA"/>
    <property type="gene ID" value="nRc.2.0.1.g47940"/>
</dbReference>
<evidence type="ECO:0000313" key="1">
    <source>
        <dbReference type="Proteomes" id="UP000887565"/>
    </source>
</evidence>
<evidence type="ECO:0000313" key="2">
    <source>
        <dbReference type="WBParaSite" id="nRc.2.0.1.t47940-RA"/>
    </source>
</evidence>
<reference evidence="2" key="1">
    <citation type="submission" date="2022-11" db="UniProtKB">
        <authorList>
            <consortium name="WormBaseParasite"/>
        </authorList>
    </citation>
    <scope>IDENTIFICATION</scope>
</reference>
<accession>A0A915L9Z4</accession>
<proteinExistence type="predicted"/>
<dbReference type="Proteomes" id="UP000887565">
    <property type="component" value="Unplaced"/>
</dbReference>